<keyword evidence="7 10" id="KW-0472">Membrane</keyword>
<evidence type="ECO:0000256" key="10">
    <source>
        <dbReference type="SAM" id="Phobius"/>
    </source>
</evidence>
<dbReference type="OrthoDB" id="106871at2"/>
<dbReference type="GO" id="GO:0016020">
    <property type="term" value="C:membrane"/>
    <property type="evidence" value="ECO:0007669"/>
    <property type="project" value="TreeGrafter"/>
</dbReference>
<dbReference type="InterPro" id="IPR039155">
    <property type="entry name" value="MLEC"/>
</dbReference>
<dbReference type="Pfam" id="PF11721">
    <property type="entry name" value="Malectin"/>
    <property type="match status" value="2"/>
</dbReference>
<dbReference type="InterPro" id="IPR021720">
    <property type="entry name" value="Malectin_dom"/>
</dbReference>
<dbReference type="CAZy" id="CBM57">
    <property type="family name" value="Carbohydrate-Binding Module Family 57"/>
</dbReference>
<name>Q026G9_SOLUE</name>
<comment type="similarity">
    <text evidence="2">Belongs to the malectin family.</text>
</comment>
<organism evidence="12">
    <name type="scientific">Solibacter usitatus (strain Ellin6076)</name>
    <dbReference type="NCBI Taxonomy" id="234267"/>
    <lineage>
        <taxon>Bacteria</taxon>
        <taxon>Pseudomonadati</taxon>
        <taxon>Acidobacteriota</taxon>
        <taxon>Terriglobia</taxon>
        <taxon>Bryobacterales</taxon>
        <taxon>Solibacteraceae</taxon>
        <taxon>Candidatus Solibacter</taxon>
    </lineage>
</organism>
<dbReference type="GO" id="GO:0030246">
    <property type="term" value="F:carbohydrate binding"/>
    <property type="evidence" value="ECO:0007669"/>
    <property type="project" value="InterPro"/>
</dbReference>
<evidence type="ECO:0000256" key="7">
    <source>
        <dbReference type="ARBA" id="ARBA00023136"/>
    </source>
</evidence>
<keyword evidence="6 10" id="KW-1133">Transmembrane helix</keyword>
<evidence type="ECO:0000313" key="12">
    <source>
        <dbReference type="EMBL" id="ABJ83100.1"/>
    </source>
</evidence>
<keyword evidence="4" id="KW-0732">Signal</keyword>
<dbReference type="KEGG" id="sus:Acid_2110"/>
<proteinExistence type="inferred from homology"/>
<evidence type="ECO:0000256" key="2">
    <source>
        <dbReference type="ARBA" id="ARBA00009141"/>
    </source>
</evidence>
<dbReference type="PANTHER" id="PTHR13460:SF0">
    <property type="entry name" value="MALECTIN"/>
    <property type="match status" value="1"/>
</dbReference>
<keyword evidence="5" id="KW-0256">Endoplasmic reticulum</keyword>
<feature type="domain" description="Malectin" evidence="11">
    <location>
        <begin position="388"/>
        <end position="507"/>
    </location>
</feature>
<sequence length="541" mass="59788">MGLADVPVPRCKEVTAEAAVEREELVHRVASSSTFERSPRLRAFFLHVCRCALDNKPEGATEQQVGIYVYDRPPGYNPNEDNIVRSQARLLRLKLEHHFASVGKDEAVVITIPKGRYLPVFETRPEEPVILHTAHPPEQGKSRLLLRILGGVVVLFGLTIIWFGYLLFKSRSATPQASVAPAGSVTRPEQIEATQPSKNLPLGLAPGAGEVRIAAGHTGPPYVDVFGRRWEADRYFEGGIPQPGPKHFFPPVPDDGLFKNMREAISADMTVPQSQRQIRYDIPVRSGVYELRLYFADPLRQPEVDQKEDAQNRRHFQINLNGHLLLRDFDAVADGGSAAVTVRVFKDVYPAPDGKLHLEFLSSWGKPAFVSALEITPGTPGKLKPIRISAHQSGFVDTDGTHWSGDNYFIEGRTNLYRNSGTGPKIPALYTGERHGNFSYAIPVTPGSFTVKLHFLESFFSSLVPAADCRGAGCRVFDVICNGVLLLKDFDIFQAAPGAFRPVSREFHGLHPNGQGKLLLSFSPVVNYAEVRAIEVIDEAK</sequence>
<evidence type="ECO:0000256" key="3">
    <source>
        <dbReference type="ARBA" id="ARBA00022692"/>
    </source>
</evidence>
<dbReference type="AlphaFoldDB" id="Q026G9"/>
<accession>Q026G9</accession>
<dbReference type="STRING" id="234267.Acid_2110"/>
<reference evidence="12" key="1">
    <citation type="submission" date="2006-10" db="EMBL/GenBank/DDBJ databases">
        <title>Complete sequence of Solibacter usitatus Ellin6076.</title>
        <authorList>
            <consortium name="US DOE Joint Genome Institute"/>
            <person name="Copeland A."/>
            <person name="Lucas S."/>
            <person name="Lapidus A."/>
            <person name="Barry K."/>
            <person name="Detter J.C."/>
            <person name="Glavina del Rio T."/>
            <person name="Hammon N."/>
            <person name="Israni S."/>
            <person name="Dalin E."/>
            <person name="Tice H."/>
            <person name="Pitluck S."/>
            <person name="Thompson L.S."/>
            <person name="Brettin T."/>
            <person name="Bruce D."/>
            <person name="Han C."/>
            <person name="Tapia R."/>
            <person name="Gilna P."/>
            <person name="Schmutz J."/>
            <person name="Larimer F."/>
            <person name="Land M."/>
            <person name="Hauser L."/>
            <person name="Kyrpides N."/>
            <person name="Mikhailova N."/>
            <person name="Janssen P.H."/>
            <person name="Kuske C.R."/>
            <person name="Richardson P."/>
        </authorList>
    </citation>
    <scope>NUCLEOTIDE SEQUENCE</scope>
    <source>
        <strain evidence="12">Ellin6076</strain>
    </source>
</reference>
<evidence type="ECO:0000256" key="6">
    <source>
        <dbReference type="ARBA" id="ARBA00022989"/>
    </source>
</evidence>
<feature type="domain" description="Malectin" evidence="11">
    <location>
        <begin position="273"/>
        <end position="339"/>
    </location>
</feature>
<dbReference type="eggNOG" id="COG0745">
    <property type="taxonomic scope" value="Bacteria"/>
</dbReference>
<comment type="subcellular location">
    <subcellularLocation>
        <location evidence="1">Endoplasmic reticulum membrane</location>
        <topology evidence="1">Single-pass type I membrane protein</topology>
    </subcellularLocation>
</comment>
<dbReference type="Gene3D" id="2.60.120.430">
    <property type="entry name" value="Galactose-binding lectin"/>
    <property type="match status" value="2"/>
</dbReference>
<gene>
    <name evidence="12" type="ordered locus">Acid_2110</name>
</gene>
<evidence type="ECO:0000259" key="11">
    <source>
        <dbReference type="Pfam" id="PF11721"/>
    </source>
</evidence>
<dbReference type="PANTHER" id="PTHR13460">
    <property type="match status" value="1"/>
</dbReference>
<evidence type="ECO:0000256" key="4">
    <source>
        <dbReference type="ARBA" id="ARBA00022729"/>
    </source>
</evidence>
<evidence type="ECO:0000256" key="1">
    <source>
        <dbReference type="ARBA" id="ARBA00004115"/>
    </source>
</evidence>
<keyword evidence="3 10" id="KW-0812">Transmembrane</keyword>
<evidence type="ECO:0000256" key="8">
    <source>
        <dbReference type="ARBA" id="ARBA00023180"/>
    </source>
</evidence>
<keyword evidence="9" id="KW-0119">Carbohydrate metabolism</keyword>
<keyword evidence="8" id="KW-0325">Glycoprotein</keyword>
<dbReference type="EMBL" id="CP000473">
    <property type="protein sequence ID" value="ABJ83100.1"/>
    <property type="molecule type" value="Genomic_DNA"/>
</dbReference>
<protein>
    <recommendedName>
        <fullName evidence="11">Malectin domain-containing protein</fullName>
    </recommendedName>
</protein>
<feature type="transmembrane region" description="Helical" evidence="10">
    <location>
        <begin position="144"/>
        <end position="168"/>
    </location>
</feature>
<evidence type="ECO:0000256" key="9">
    <source>
        <dbReference type="ARBA" id="ARBA00023277"/>
    </source>
</evidence>
<dbReference type="InParanoid" id="Q026G9"/>
<dbReference type="HOGENOM" id="CLU_514712_0_0_0"/>
<evidence type="ECO:0000256" key="5">
    <source>
        <dbReference type="ARBA" id="ARBA00022824"/>
    </source>
</evidence>